<evidence type="ECO:0000256" key="1">
    <source>
        <dbReference type="ARBA" id="ARBA00004651"/>
    </source>
</evidence>
<evidence type="ECO:0000256" key="2">
    <source>
        <dbReference type="ARBA" id="ARBA00022475"/>
    </source>
</evidence>
<feature type="transmembrane region" description="Helical" evidence="6">
    <location>
        <begin position="235"/>
        <end position="262"/>
    </location>
</feature>
<reference evidence="8" key="1">
    <citation type="submission" date="2021-01" db="EMBL/GenBank/DDBJ databases">
        <title>Whole genome shotgun sequence of Actinoplanes ferrugineus NBRC 15555.</title>
        <authorList>
            <person name="Komaki H."/>
            <person name="Tamura T."/>
        </authorList>
    </citation>
    <scope>NUCLEOTIDE SEQUENCE</scope>
    <source>
        <strain evidence="8">NBRC 15555</strain>
    </source>
</reference>
<keyword evidence="2" id="KW-1003">Cell membrane</keyword>
<evidence type="ECO:0000259" key="7">
    <source>
        <dbReference type="Pfam" id="PF02687"/>
    </source>
</evidence>
<feature type="transmembrane region" description="Helical" evidence="6">
    <location>
        <begin position="21"/>
        <end position="43"/>
    </location>
</feature>
<sequence length="749" mass="77390">MRTELALGFRLAFAGGRHGAVRIAMVASAVAIGTAALLLAASVPTMLDARQSRSEARGDNTAGEDRPAGRTVVVAAVEAGWHGDDIRGRLLWPDAPGAPRPPGVPAFPGDHQMYASPALQAALAGPDGGTLRRQMPYRVVGTIGPDGLSGPRELAYYAGYPRVRDRLGQGSWRVDRFGYPAVEEIGDGPYILSVTVLVTLLLPIVILLGAALRFGTDRRDRRLAAIRLIGADHRAVLRIALGESLVATGFGLAGGVALYLSARERAAAFDLLGFSVYPADVRPVPVLALATVVGVLALSAAMAVLGFRGVSIEPLGVFRQAAHWRGRLWWRLILPVAGVALLYPAILGLPDVPEDRTGLGVLLLLVSLIPILPYLVPAVARLLPHGPASWQLASEQLRRNPAGSTRAVTGIVVAVAGAIALQTFFAAAANRAVDSDDPGGPAFLVQFTGRQTPAAMRHRSALFEQVGGVTAGTVAQYVVYDPGNPVPEFVIVGDCAALSQVAALSRCADGDAFTTGGPRRSVTLDAGGSDPAPGARIAVPHDARRAALIGPYLANAGPSVLLTPAAATAVPPDVDPEFVDTGIFTSKEPAAVAGQLRGVAAEIDPLALFTSLAPETDFYAPLGSALTVGLALLLLMMAVGLLLDVAARLGERRRVLGVLAAIGARRSTVVWSVLLQAIAPVLSGLALASGVGAGLGALLMRMSAVPVRFDAPAILGPAAAGAGLALATTVVVLLPAAGWVTRTDKLRYE</sequence>
<gene>
    <name evidence="8" type="ORF">Afe05nite_54130</name>
</gene>
<name>A0A919J5V5_9ACTN</name>
<feature type="transmembrane region" description="Helical" evidence="6">
    <location>
        <begin position="712"/>
        <end position="740"/>
    </location>
</feature>
<dbReference type="InterPro" id="IPR003838">
    <property type="entry name" value="ABC3_permease_C"/>
</dbReference>
<feature type="transmembrane region" description="Helical" evidence="6">
    <location>
        <begin position="190"/>
        <end position="214"/>
    </location>
</feature>
<feature type="transmembrane region" description="Helical" evidence="6">
    <location>
        <begin position="618"/>
        <end position="643"/>
    </location>
</feature>
<evidence type="ECO:0000313" key="9">
    <source>
        <dbReference type="Proteomes" id="UP000598174"/>
    </source>
</evidence>
<feature type="transmembrane region" description="Helical" evidence="6">
    <location>
        <begin position="359"/>
        <end position="383"/>
    </location>
</feature>
<keyword evidence="5 6" id="KW-0472">Membrane</keyword>
<comment type="caution">
    <text evidence="8">The sequence shown here is derived from an EMBL/GenBank/DDBJ whole genome shotgun (WGS) entry which is preliminary data.</text>
</comment>
<feature type="transmembrane region" description="Helical" evidence="6">
    <location>
        <begin position="282"/>
        <end position="307"/>
    </location>
</feature>
<organism evidence="8 9">
    <name type="scientific">Paractinoplanes ferrugineus</name>
    <dbReference type="NCBI Taxonomy" id="113564"/>
    <lineage>
        <taxon>Bacteria</taxon>
        <taxon>Bacillati</taxon>
        <taxon>Actinomycetota</taxon>
        <taxon>Actinomycetes</taxon>
        <taxon>Micromonosporales</taxon>
        <taxon>Micromonosporaceae</taxon>
        <taxon>Paractinoplanes</taxon>
    </lineage>
</organism>
<proteinExistence type="predicted"/>
<dbReference type="EMBL" id="BOMM01000049">
    <property type="protein sequence ID" value="GIE13573.1"/>
    <property type="molecule type" value="Genomic_DNA"/>
</dbReference>
<evidence type="ECO:0000256" key="4">
    <source>
        <dbReference type="ARBA" id="ARBA00022989"/>
    </source>
</evidence>
<evidence type="ECO:0000256" key="6">
    <source>
        <dbReference type="SAM" id="Phobius"/>
    </source>
</evidence>
<keyword evidence="3 6" id="KW-0812">Transmembrane</keyword>
<keyword evidence="9" id="KW-1185">Reference proteome</keyword>
<comment type="subcellular location">
    <subcellularLocation>
        <location evidence="1">Cell membrane</location>
        <topology evidence="1">Multi-pass membrane protein</topology>
    </subcellularLocation>
</comment>
<keyword evidence="4 6" id="KW-1133">Transmembrane helix</keyword>
<dbReference type="GO" id="GO:0005886">
    <property type="term" value="C:plasma membrane"/>
    <property type="evidence" value="ECO:0007669"/>
    <property type="project" value="UniProtKB-SubCell"/>
</dbReference>
<dbReference type="AlphaFoldDB" id="A0A919J5V5"/>
<evidence type="ECO:0000256" key="3">
    <source>
        <dbReference type="ARBA" id="ARBA00022692"/>
    </source>
</evidence>
<evidence type="ECO:0000313" key="8">
    <source>
        <dbReference type="EMBL" id="GIE13573.1"/>
    </source>
</evidence>
<dbReference type="Pfam" id="PF02687">
    <property type="entry name" value="FtsX"/>
    <property type="match status" value="1"/>
</dbReference>
<protein>
    <submittedName>
        <fullName evidence="8">Membrane protein</fullName>
    </submittedName>
</protein>
<dbReference type="RefSeq" id="WP_203820006.1">
    <property type="nucleotide sequence ID" value="NZ_BAAABP010000027.1"/>
</dbReference>
<feature type="transmembrane region" description="Helical" evidence="6">
    <location>
        <begin position="328"/>
        <end position="347"/>
    </location>
</feature>
<feature type="domain" description="ABC3 transporter permease C-terminal" evidence="7">
    <location>
        <begin position="630"/>
        <end position="733"/>
    </location>
</feature>
<accession>A0A919J5V5</accession>
<feature type="transmembrane region" description="Helical" evidence="6">
    <location>
        <begin position="404"/>
        <end position="425"/>
    </location>
</feature>
<evidence type="ECO:0000256" key="5">
    <source>
        <dbReference type="ARBA" id="ARBA00023136"/>
    </source>
</evidence>
<dbReference type="Proteomes" id="UP000598174">
    <property type="component" value="Unassembled WGS sequence"/>
</dbReference>